<gene>
    <name evidence="1" type="ORF">GPUH_LOCUS25512</name>
</gene>
<reference evidence="3" key="1">
    <citation type="submission" date="2016-06" db="UniProtKB">
        <authorList>
            <consortium name="WormBaseParasite"/>
        </authorList>
    </citation>
    <scope>IDENTIFICATION</scope>
</reference>
<proteinExistence type="predicted"/>
<evidence type="ECO:0000313" key="3">
    <source>
        <dbReference type="WBParaSite" id="GPUH_0002554501-mRNA-1"/>
    </source>
</evidence>
<reference evidence="1 2" key="2">
    <citation type="submission" date="2018-11" db="EMBL/GenBank/DDBJ databases">
        <authorList>
            <consortium name="Pathogen Informatics"/>
        </authorList>
    </citation>
    <scope>NUCLEOTIDE SEQUENCE [LARGE SCALE GENOMIC DNA]</scope>
</reference>
<dbReference type="EMBL" id="UYRT01105528">
    <property type="protein sequence ID" value="VDN44299.1"/>
    <property type="molecule type" value="Genomic_DNA"/>
</dbReference>
<organism evidence="3">
    <name type="scientific">Gongylonema pulchrum</name>
    <dbReference type="NCBI Taxonomy" id="637853"/>
    <lineage>
        <taxon>Eukaryota</taxon>
        <taxon>Metazoa</taxon>
        <taxon>Ecdysozoa</taxon>
        <taxon>Nematoda</taxon>
        <taxon>Chromadorea</taxon>
        <taxon>Rhabditida</taxon>
        <taxon>Spirurina</taxon>
        <taxon>Spiruromorpha</taxon>
        <taxon>Spiruroidea</taxon>
        <taxon>Gongylonematidae</taxon>
        <taxon>Gongylonema</taxon>
    </lineage>
</organism>
<dbReference type="AlphaFoldDB" id="A0A183EX24"/>
<dbReference type="WBParaSite" id="GPUH_0002554501-mRNA-1">
    <property type="protein sequence ID" value="GPUH_0002554501-mRNA-1"/>
    <property type="gene ID" value="GPUH_0002554501"/>
</dbReference>
<evidence type="ECO:0000313" key="2">
    <source>
        <dbReference type="Proteomes" id="UP000271098"/>
    </source>
</evidence>
<accession>A0A183EX24</accession>
<keyword evidence="2" id="KW-1185">Reference proteome</keyword>
<dbReference type="Proteomes" id="UP000271098">
    <property type="component" value="Unassembled WGS sequence"/>
</dbReference>
<protein>
    <submittedName>
        <fullName evidence="1 3">Uncharacterized protein</fullName>
    </submittedName>
</protein>
<sequence>MQAEQRGIADVLLPGPVFMPPAELPPIPTYESSSPRRKPHDPIGIYELFVLMPDLTQFSMETQEMAKKGSDVGISLLMAFSL</sequence>
<name>A0A183EX24_9BILA</name>
<evidence type="ECO:0000313" key="1">
    <source>
        <dbReference type="EMBL" id="VDN44299.1"/>
    </source>
</evidence>